<reference evidence="2" key="1">
    <citation type="submission" date="2021-02" db="EMBL/GenBank/DDBJ databases">
        <authorList>
            <person name="Nowell W R."/>
        </authorList>
    </citation>
    <scope>NUCLEOTIDE SEQUENCE</scope>
    <source>
        <strain evidence="2">Ploen Becks lab</strain>
    </source>
</reference>
<evidence type="ECO:0000313" key="3">
    <source>
        <dbReference type="Proteomes" id="UP000663879"/>
    </source>
</evidence>
<dbReference type="SUPFAM" id="SSF56436">
    <property type="entry name" value="C-type lectin-like"/>
    <property type="match status" value="1"/>
</dbReference>
<dbReference type="OrthoDB" id="6366227at2759"/>
<dbReference type="PANTHER" id="PTHR22801">
    <property type="entry name" value="LITHOSTATHINE"/>
    <property type="match status" value="1"/>
</dbReference>
<keyword evidence="3" id="KW-1185">Reference proteome</keyword>
<dbReference type="SMART" id="SM00034">
    <property type="entry name" value="CLECT"/>
    <property type="match status" value="1"/>
</dbReference>
<dbReference type="Proteomes" id="UP000663879">
    <property type="component" value="Unassembled WGS sequence"/>
</dbReference>
<protein>
    <recommendedName>
        <fullName evidence="1">C-type lectin domain-containing protein</fullName>
    </recommendedName>
</protein>
<feature type="domain" description="C-type lectin" evidence="1">
    <location>
        <begin position="133"/>
        <end position="247"/>
    </location>
</feature>
<organism evidence="2 3">
    <name type="scientific">Brachionus calyciflorus</name>
    <dbReference type="NCBI Taxonomy" id="104777"/>
    <lineage>
        <taxon>Eukaryota</taxon>
        <taxon>Metazoa</taxon>
        <taxon>Spiralia</taxon>
        <taxon>Gnathifera</taxon>
        <taxon>Rotifera</taxon>
        <taxon>Eurotatoria</taxon>
        <taxon>Monogononta</taxon>
        <taxon>Pseudotrocha</taxon>
        <taxon>Ploima</taxon>
        <taxon>Brachionidae</taxon>
        <taxon>Brachionus</taxon>
    </lineage>
</organism>
<dbReference type="EMBL" id="CAJNOC010002694">
    <property type="protein sequence ID" value="CAF0946923.1"/>
    <property type="molecule type" value="Genomic_DNA"/>
</dbReference>
<dbReference type="Pfam" id="PF00059">
    <property type="entry name" value="Lectin_C"/>
    <property type="match status" value="1"/>
</dbReference>
<dbReference type="Gene3D" id="3.10.100.10">
    <property type="entry name" value="Mannose-Binding Protein A, subunit A"/>
    <property type="match status" value="1"/>
</dbReference>
<dbReference type="InterPro" id="IPR001304">
    <property type="entry name" value="C-type_lectin-like"/>
</dbReference>
<accession>A0A814CNB1</accession>
<name>A0A814CNB1_9BILA</name>
<sequence length="249" mass="29181">MKILNIFLITIYMSIKTFICLEIKSTYKRLNYDLNDYSWLISSIKLENMDIYTCLKKCQTNYYCAYVQLNSTNCNMFNEYAIKSLLPSSKTIIYKKIERILHMDNCIKENVFLSLNNNSCVECPYNFIKYSKFPYACYSKSNDNMKFATAKLYCISQGGFLLRPKSEIERNLLTEVYELFQTNRVWVDSAIEKTNEEYKWNDGTKVGGFKTGKPSNDKGLLCEKILALNEGYFSDVSERETMKFVCQFN</sequence>
<dbReference type="InterPro" id="IPR050801">
    <property type="entry name" value="Ca-Dep_Lectins_ImmuneDev"/>
</dbReference>
<dbReference type="CDD" id="cd00037">
    <property type="entry name" value="CLECT"/>
    <property type="match status" value="1"/>
</dbReference>
<evidence type="ECO:0000313" key="2">
    <source>
        <dbReference type="EMBL" id="CAF0946923.1"/>
    </source>
</evidence>
<dbReference type="PROSITE" id="PS50041">
    <property type="entry name" value="C_TYPE_LECTIN_2"/>
    <property type="match status" value="1"/>
</dbReference>
<gene>
    <name evidence="2" type="ORF">OXX778_LOCUS13735</name>
</gene>
<comment type="caution">
    <text evidence="2">The sequence shown here is derived from an EMBL/GenBank/DDBJ whole genome shotgun (WGS) entry which is preliminary data.</text>
</comment>
<dbReference type="PANTHER" id="PTHR22801:SF63">
    <property type="entry name" value="C-TYPE LECTIN DOMAIN-CONTAINING PROTEIN"/>
    <property type="match status" value="1"/>
</dbReference>
<dbReference type="InterPro" id="IPR016186">
    <property type="entry name" value="C-type_lectin-like/link_sf"/>
</dbReference>
<dbReference type="InterPro" id="IPR016187">
    <property type="entry name" value="CTDL_fold"/>
</dbReference>
<dbReference type="AlphaFoldDB" id="A0A814CNB1"/>
<proteinExistence type="predicted"/>
<evidence type="ECO:0000259" key="1">
    <source>
        <dbReference type="PROSITE" id="PS50041"/>
    </source>
</evidence>